<feature type="transmembrane region" description="Helical" evidence="1">
    <location>
        <begin position="146"/>
        <end position="169"/>
    </location>
</feature>
<feature type="transmembrane region" description="Helical" evidence="1">
    <location>
        <begin position="301"/>
        <end position="318"/>
    </location>
</feature>
<dbReference type="Proteomes" id="UP000013776">
    <property type="component" value="Unassembled WGS sequence"/>
</dbReference>
<reference evidence="2 3" key="1">
    <citation type="journal article" date="2013" name="MBio">
        <title>Genome sequencing of the plant pathogen Taphrina deformans, the causal agent of peach leaf curl.</title>
        <authorList>
            <person name="Cisse O.H."/>
            <person name="Almeida J.M.G.C.F."/>
            <person name="Fonseca A."/>
            <person name="Kumar A.A."/>
            <person name="Salojaervi J."/>
            <person name="Overmyer K."/>
            <person name="Hauser P.M."/>
            <person name="Pagni M."/>
        </authorList>
    </citation>
    <scope>NUCLEOTIDE SEQUENCE [LARGE SCALE GENOMIC DNA]</scope>
    <source>
        <strain evidence="3">PYCC 5710 / ATCC 11124 / CBS 356.35 / IMI 108563 / JCM 9778 / NBRC 8474</strain>
    </source>
</reference>
<keyword evidence="3" id="KW-1185">Reference proteome</keyword>
<keyword evidence="1" id="KW-0812">Transmembrane</keyword>
<accession>R4XGN7</accession>
<keyword evidence="1" id="KW-0472">Membrane</keyword>
<evidence type="ECO:0008006" key="4">
    <source>
        <dbReference type="Google" id="ProtNLM"/>
    </source>
</evidence>
<gene>
    <name evidence="2" type="ORF">TAPDE_005334</name>
</gene>
<proteinExistence type="predicted"/>
<feature type="transmembrane region" description="Helical" evidence="1">
    <location>
        <begin position="226"/>
        <end position="247"/>
    </location>
</feature>
<evidence type="ECO:0000256" key="1">
    <source>
        <dbReference type="SAM" id="Phobius"/>
    </source>
</evidence>
<feature type="transmembrane region" description="Helical" evidence="1">
    <location>
        <begin position="114"/>
        <end position="134"/>
    </location>
</feature>
<organism evidence="2 3">
    <name type="scientific">Taphrina deformans (strain PYCC 5710 / ATCC 11124 / CBS 356.35 / IMI 108563 / JCM 9778 / NBRC 8474)</name>
    <name type="common">Peach leaf curl fungus</name>
    <name type="synonym">Lalaria deformans</name>
    <dbReference type="NCBI Taxonomy" id="1097556"/>
    <lineage>
        <taxon>Eukaryota</taxon>
        <taxon>Fungi</taxon>
        <taxon>Dikarya</taxon>
        <taxon>Ascomycota</taxon>
        <taxon>Taphrinomycotina</taxon>
        <taxon>Taphrinomycetes</taxon>
        <taxon>Taphrinales</taxon>
        <taxon>Taphrinaceae</taxon>
        <taxon>Taphrina</taxon>
    </lineage>
</organism>
<sequence>MNFNDETHLADGKLLLPIYNIPKGRQNLVRDGAYFTYDAGYFNSPSTTTGTFDVPASQYLPGYVKAGFELPQIKPLAPRLPEDINNTDILIPLANSTPRANLDRMEAFLIWFSLYRKLFALILILNCAGLLAVTQKRFGYAKHNTFTFALGNLLVSILSRNEFGLRILYWLTVRTLFWTPVRIRNLVTALFVNLGGVHSGCATAGLLWTCYAAYMAFRSHIYPRAILSFAILTPIALSISIAVALPYVRHAHHNIFEKFHRFVGWLGLAYLWILVVLLQTYDPAQHRYRPSNVKWATKQEFWMTLFISAMIVSPWLTLQKIPVKVSAPSSKIAFLSFPGGCYTGLLGRLSRSPWLEWHAFGIISEGPLAFTHHMLVVAQGDWTRALISDPPSHIWTRGLKFAGLPYLAEMYDRGVIVATGAGIGVTLSVYLQTKGHFHLIWIGSDMDNTYGPDIMALLRKAVKGDRMTLVDTKKIGRPDTVQLIDNVYRKINAQVVFITSNPKGTELMVNGCRERGMTAFGPLFDS</sequence>
<dbReference type="EMBL" id="CAHR02000319">
    <property type="protein sequence ID" value="CCG84828.1"/>
    <property type="molecule type" value="Genomic_DNA"/>
</dbReference>
<dbReference type="eggNOG" id="ENOG502QQU2">
    <property type="taxonomic scope" value="Eukaryota"/>
</dbReference>
<comment type="caution">
    <text evidence="2">The sequence shown here is derived from an EMBL/GenBank/DDBJ whole genome shotgun (WGS) entry which is preliminary data.</text>
</comment>
<dbReference type="PANTHER" id="PTHR33927">
    <property type="entry name" value="TRANSMEMBRANE PROTEIN"/>
    <property type="match status" value="1"/>
</dbReference>
<evidence type="ECO:0000313" key="3">
    <source>
        <dbReference type="Proteomes" id="UP000013776"/>
    </source>
</evidence>
<evidence type="ECO:0000313" key="2">
    <source>
        <dbReference type="EMBL" id="CCG84828.1"/>
    </source>
</evidence>
<dbReference type="OrthoDB" id="3142841at2759"/>
<feature type="transmembrane region" description="Helical" evidence="1">
    <location>
        <begin position="259"/>
        <end position="281"/>
    </location>
</feature>
<dbReference type="PANTHER" id="PTHR33927:SF1">
    <property type="entry name" value="TRANSMEMBRANE PROTEIN"/>
    <property type="match status" value="1"/>
</dbReference>
<dbReference type="VEuPathDB" id="FungiDB:TAPDE_005334"/>
<keyword evidence="1" id="KW-1133">Transmembrane helix</keyword>
<dbReference type="AlphaFoldDB" id="R4XGN7"/>
<name>R4XGN7_TAPDE</name>
<dbReference type="InterPro" id="IPR052979">
    <property type="entry name" value="Adenylate-forming_domain"/>
</dbReference>
<protein>
    <recommendedName>
        <fullName evidence="4">Integral membrane protein TmpA</fullName>
    </recommendedName>
</protein>
<feature type="transmembrane region" description="Helical" evidence="1">
    <location>
        <begin position="190"/>
        <end position="214"/>
    </location>
</feature>